<sequence length="214" mass="23332">MVCVGERRRRHLASDVDEMRIDFTLRGQTSELSVLRARLATSGGDLGSAVAPSSTRFSLLSRSSNAEEYASLGSPSSCCYRAVVRAVVVNAGVLCVSIFVEYATSPRFVPKHSVHSDPRPAHSGSIHQRGYFGVFLMYHFLTDKYDEDRLISCGTSAVWKRTSKLGHCCCGTSTAQMVGILFSLSPPLKGWVAEWGRPMDGAIDLQLKCMCDSG</sequence>
<dbReference type="Proteomes" id="UP000827092">
    <property type="component" value="Unassembled WGS sequence"/>
</dbReference>
<dbReference type="EMBL" id="JAFNEN010000281">
    <property type="protein sequence ID" value="KAG8187044.1"/>
    <property type="molecule type" value="Genomic_DNA"/>
</dbReference>
<comment type="caution">
    <text evidence="1">The sequence shown here is derived from an EMBL/GenBank/DDBJ whole genome shotgun (WGS) entry which is preliminary data.</text>
</comment>
<evidence type="ECO:0000313" key="1">
    <source>
        <dbReference type="EMBL" id="KAG8187044.1"/>
    </source>
</evidence>
<gene>
    <name evidence="1" type="ORF">JTE90_019254</name>
</gene>
<accession>A0AAV6UTC8</accession>
<name>A0AAV6UTC8_9ARAC</name>
<keyword evidence="2" id="KW-1185">Reference proteome</keyword>
<organism evidence="1 2">
    <name type="scientific">Oedothorax gibbosus</name>
    <dbReference type="NCBI Taxonomy" id="931172"/>
    <lineage>
        <taxon>Eukaryota</taxon>
        <taxon>Metazoa</taxon>
        <taxon>Ecdysozoa</taxon>
        <taxon>Arthropoda</taxon>
        <taxon>Chelicerata</taxon>
        <taxon>Arachnida</taxon>
        <taxon>Araneae</taxon>
        <taxon>Araneomorphae</taxon>
        <taxon>Entelegynae</taxon>
        <taxon>Araneoidea</taxon>
        <taxon>Linyphiidae</taxon>
        <taxon>Erigoninae</taxon>
        <taxon>Oedothorax</taxon>
    </lineage>
</organism>
<dbReference type="AlphaFoldDB" id="A0AAV6UTC8"/>
<reference evidence="1 2" key="1">
    <citation type="journal article" date="2022" name="Nat. Ecol. Evol.">
        <title>A masculinizing supergene underlies an exaggerated male reproductive morph in a spider.</title>
        <authorList>
            <person name="Hendrickx F."/>
            <person name="De Corte Z."/>
            <person name="Sonet G."/>
            <person name="Van Belleghem S.M."/>
            <person name="Kostlbacher S."/>
            <person name="Vangestel C."/>
        </authorList>
    </citation>
    <scope>NUCLEOTIDE SEQUENCE [LARGE SCALE GENOMIC DNA]</scope>
    <source>
        <strain evidence="1">W744_W776</strain>
    </source>
</reference>
<proteinExistence type="predicted"/>
<evidence type="ECO:0000313" key="2">
    <source>
        <dbReference type="Proteomes" id="UP000827092"/>
    </source>
</evidence>
<protein>
    <submittedName>
        <fullName evidence="1">Uncharacterized protein</fullName>
    </submittedName>
</protein>